<dbReference type="OrthoDB" id="9779738at2"/>
<dbReference type="NCBIfam" id="NF009676">
    <property type="entry name" value="PRK13197.1"/>
    <property type="match status" value="1"/>
</dbReference>
<dbReference type="Gene3D" id="3.40.630.20">
    <property type="entry name" value="Peptidase C15, pyroglutamyl peptidase I-like"/>
    <property type="match status" value="1"/>
</dbReference>
<evidence type="ECO:0000256" key="8">
    <source>
        <dbReference type="ARBA" id="ARBA00031559"/>
    </source>
</evidence>
<dbReference type="GO" id="GO:0005829">
    <property type="term" value="C:cytosol"/>
    <property type="evidence" value="ECO:0007669"/>
    <property type="project" value="InterPro"/>
</dbReference>
<dbReference type="InterPro" id="IPR000816">
    <property type="entry name" value="Peptidase_C15"/>
</dbReference>
<dbReference type="PIRSF" id="PIRSF015592">
    <property type="entry name" value="Prld-crbxl_pptds"/>
    <property type="match status" value="1"/>
</dbReference>
<keyword evidence="10" id="KW-1185">Reference proteome</keyword>
<evidence type="ECO:0000256" key="5">
    <source>
        <dbReference type="ARBA" id="ARBA00022801"/>
    </source>
</evidence>
<keyword evidence="6" id="KW-0788">Thiol protease</keyword>
<proteinExistence type="inferred from homology"/>
<dbReference type="PRINTS" id="PR00706">
    <property type="entry name" value="PYROGLUPTASE"/>
</dbReference>
<name>A0A387AQY0_9LACO</name>
<evidence type="ECO:0000256" key="2">
    <source>
        <dbReference type="ARBA" id="ARBA00019191"/>
    </source>
</evidence>
<dbReference type="RefSeq" id="WP_120783812.1">
    <property type="nucleotide sequence ID" value="NZ_CP032626.1"/>
</dbReference>
<dbReference type="CDD" id="cd00501">
    <property type="entry name" value="Peptidase_C15"/>
    <property type="match status" value="1"/>
</dbReference>
<dbReference type="SUPFAM" id="SSF53182">
    <property type="entry name" value="Pyrrolidone carboxyl peptidase (pyroglutamate aminopeptidase)"/>
    <property type="match status" value="1"/>
</dbReference>
<dbReference type="AlphaFoldDB" id="A0A387AQY0"/>
<dbReference type="GO" id="GO:0006508">
    <property type="term" value="P:proteolysis"/>
    <property type="evidence" value="ECO:0007669"/>
    <property type="project" value="UniProtKB-KW"/>
</dbReference>
<comment type="similarity">
    <text evidence="1">Belongs to the peptidase C15 family.</text>
</comment>
<evidence type="ECO:0000256" key="4">
    <source>
        <dbReference type="ARBA" id="ARBA00022670"/>
    </source>
</evidence>
<evidence type="ECO:0000256" key="6">
    <source>
        <dbReference type="ARBA" id="ARBA00022807"/>
    </source>
</evidence>
<dbReference type="PANTHER" id="PTHR23402:SF1">
    <property type="entry name" value="PYROGLUTAMYL-PEPTIDASE I"/>
    <property type="match status" value="1"/>
</dbReference>
<evidence type="ECO:0000256" key="7">
    <source>
        <dbReference type="ARBA" id="ARBA00030836"/>
    </source>
</evidence>
<protein>
    <recommendedName>
        <fullName evidence="2">Pyrrolidone-carboxylate peptidase</fullName>
    </recommendedName>
    <alternativeName>
        <fullName evidence="7">5-oxoprolyl-peptidase</fullName>
    </alternativeName>
    <alternativeName>
        <fullName evidence="8">Pyroglutamyl-peptidase I</fullName>
    </alternativeName>
</protein>
<dbReference type="Pfam" id="PF01470">
    <property type="entry name" value="Peptidase_C15"/>
    <property type="match status" value="1"/>
</dbReference>
<gene>
    <name evidence="9" type="ORF">D7I45_00320</name>
</gene>
<dbReference type="Proteomes" id="UP000272003">
    <property type="component" value="Chromosome"/>
</dbReference>
<keyword evidence="3" id="KW-0963">Cytoplasm</keyword>
<dbReference type="InterPro" id="IPR016125">
    <property type="entry name" value="Peptidase_C15-like"/>
</dbReference>
<sequence length="199" mass="21937">MKILVTGFNPFNGSNTNASMKVLESLPDKIDNVSIIKQLLPTEFKNSSAILKETVDKFTPDVIVCLGEAAGRDSITPETIAFNEDNTVVADNAGYKPSHEPIQANGDEHYHVNIPVEEIVKALVNAGIPSKLSNNAGRYVCNHIMYECQYLIHSQYPNMKATFIHLPANHPYKKDMPTLDLATEVQGIKIALSTIEKTL</sequence>
<evidence type="ECO:0000313" key="9">
    <source>
        <dbReference type="EMBL" id="AYF92038.1"/>
    </source>
</evidence>
<evidence type="ECO:0000256" key="1">
    <source>
        <dbReference type="ARBA" id="ARBA00006641"/>
    </source>
</evidence>
<dbReference type="EMBL" id="CP032626">
    <property type="protein sequence ID" value="AYF92038.1"/>
    <property type="molecule type" value="Genomic_DNA"/>
</dbReference>
<accession>A0A387AQY0</accession>
<keyword evidence="4" id="KW-0645">Protease</keyword>
<evidence type="ECO:0000256" key="3">
    <source>
        <dbReference type="ARBA" id="ARBA00022490"/>
    </source>
</evidence>
<reference evidence="9 10" key="1">
    <citation type="submission" date="2018-09" db="EMBL/GenBank/DDBJ databases">
        <title>Genome sequencing of strain BHWM-4.</title>
        <authorList>
            <person name="Heo J."/>
            <person name="Kim S.-J."/>
            <person name="Kwon S.-W."/>
        </authorList>
    </citation>
    <scope>NUCLEOTIDE SEQUENCE [LARGE SCALE GENOMIC DNA]</scope>
    <source>
        <strain evidence="9 10">BHWM-4</strain>
    </source>
</reference>
<dbReference type="InterPro" id="IPR036440">
    <property type="entry name" value="Peptidase_C15-like_sf"/>
</dbReference>
<organism evidence="9 10">
    <name type="scientific">Apilactobacillus bombintestini</name>
    <dbReference type="NCBI Taxonomy" id="2419772"/>
    <lineage>
        <taxon>Bacteria</taxon>
        <taxon>Bacillati</taxon>
        <taxon>Bacillota</taxon>
        <taxon>Bacilli</taxon>
        <taxon>Lactobacillales</taxon>
        <taxon>Lactobacillaceae</taxon>
        <taxon>Apilactobacillus</taxon>
    </lineage>
</organism>
<dbReference type="GO" id="GO:0016920">
    <property type="term" value="F:pyroglutamyl-peptidase activity"/>
    <property type="evidence" value="ECO:0007669"/>
    <property type="project" value="InterPro"/>
</dbReference>
<dbReference type="PANTHER" id="PTHR23402">
    <property type="entry name" value="PROTEASE FAMILY C15 PYROGLUTAMYL-PEPTIDASE I-RELATED"/>
    <property type="match status" value="1"/>
</dbReference>
<evidence type="ECO:0000313" key="10">
    <source>
        <dbReference type="Proteomes" id="UP000272003"/>
    </source>
</evidence>
<dbReference type="KEGG" id="abom:D7I45_00320"/>
<keyword evidence="5 9" id="KW-0378">Hydrolase</keyword>